<dbReference type="RefSeq" id="WP_006971281.1">
    <property type="nucleotide sequence ID" value="NZ_ABCS01000018.1"/>
</dbReference>
<accession>A6G3I2</accession>
<sequence>MKELRTIQEESEATAFGLECRAREAERERQLKKKAAIDAQQLATKQQHAKVDDTAVEILEGFASLGAGAISTIKFGDVPVGPTLNYVLGSAAKLASVSVIGRELDTNGRMLSVLGRSGKVLLHSQLAILTRNLIVEKG</sequence>
<evidence type="ECO:0000313" key="1">
    <source>
        <dbReference type="EMBL" id="EDM79589.1"/>
    </source>
</evidence>
<organism evidence="1 2">
    <name type="scientific">Plesiocystis pacifica SIR-1</name>
    <dbReference type="NCBI Taxonomy" id="391625"/>
    <lineage>
        <taxon>Bacteria</taxon>
        <taxon>Pseudomonadati</taxon>
        <taxon>Myxococcota</taxon>
        <taxon>Polyangia</taxon>
        <taxon>Nannocystales</taxon>
        <taxon>Nannocystaceae</taxon>
        <taxon>Plesiocystis</taxon>
    </lineage>
</organism>
<keyword evidence="2" id="KW-1185">Reference proteome</keyword>
<dbReference type="Proteomes" id="UP000005801">
    <property type="component" value="Unassembled WGS sequence"/>
</dbReference>
<name>A6G3I2_9BACT</name>
<protein>
    <submittedName>
        <fullName evidence="1">Uncharacterized protein</fullName>
    </submittedName>
</protein>
<gene>
    <name evidence="1" type="ORF">PPSIR1_21214</name>
</gene>
<proteinExistence type="predicted"/>
<dbReference type="AlphaFoldDB" id="A6G3I2"/>
<reference evidence="1 2" key="1">
    <citation type="submission" date="2007-06" db="EMBL/GenBank/DDBJ databases">
        <authorList>
            <person name="Shimkets L."/>
            <person name="Ferriera S."/>
            <person name="Johnson J."/>
            <person name="Kravitz S."/>
            <person name="Beeson K."/>
            <person name="Sutton G."/>
            <person name="Rogers Y.-H."/>
            <person name="Friedman R."/>
            <person name="Frazier M."/>
            <person name="Venter J.C."/>
        </authorList>
    </citation>
    <scope>NUCLEOTIDE SEQUENCE [LARGE SCALE GENOMIC DNA]</scope>
    <source>
        <strain evidence="1 2">SIR-1</strain>
    </source>
</reference>
<evidence type="ECO:0000313" key="2">
    <source>
        <dbReference type="Proteomes" id="UP000005801"/>
    </source>
</evidence>
<dbReference type="EMBL" id="ABCS01000018">
    <property type="protein sequence ID" value="EDM79589.1"/>
    <property type="molecule type" value="Genomic_DNA"/>
</dbReference>
<comment type="caution">
    <text evidence="1">The sequence shown here is derived from an EMBL/GenBank/DDBJ whole genome shotgun (WGS) entry which is preliminary data.</text>
</comment>